<dbReference type="EMBL" id="PQAP01000187">
    <property type="protein sequence ID" value="PWB68858.1"/>
    <property type="molecule type" value="Genomic_DNA"/>
</dbReference>
<comment type="caution">
    <text evidence="2">The sequence shown here is derived from an EMBL/GenBank/DDBJ whole genome shotgun (WGS) entry which is preliminary data.</text>
</comment>
<dbReference type="Gene3D" id="3.30.420.10">
    <property type="entry name" value="Ribonuclease H-like superfamily/Ribonuclease H"/>
    <property type="match status" value="1"/>
</dbReference>
<reference evidence="2 3" key="1">
    <citation type="journal article" date="2018" name="ISME J.">
        <title>A methanotrophic archaeon couples anaerobic oxidation of methane to Fe(III) reduction.</title>
        <authorList>
            <person name="Cai C."/>
            <person name="Leu A.O."/>
            <person name="Xie G.J."/>
            <person name="Guo J."/>
            <person name="Feng Y."/>
            <person name="Zhao J.X."/>
            <person name="Tyson G.W."/>
            <person name="Yuan Z."/>
            <person name="Hu S."/>
        </authorList>
    </citation>
    <scope>NUCLEOTIDE SEQUENCE [LARGE SCALE GENOMIC DNA]</scope>
    <source>
        <strain evidence="2">FeB_12</strain>
    </source>
</reference>
<evidence type="ECO:0000313" key="3">
    <source>
        <dbReference type="Proteomes" id="UP000250918"/>
    </source>
</evidence>
<evidence type="ECO:0000259" key="1">
    <source>
        <dbReference type="Pfam" id="PF13482"/>
    </source>
</evidence>
<dbReference type="AlphaFoldDB" id="A0A855WVX4"/>
<dbReference type="InterPro" id="IPR012337">
    <property type="entry name" value="RNaseH-like_sf"/>
</dbReference>
<gene>
    <name evidence="2" type="ORF">C3F09_10890</name>
</gene>
<feature type="domain" description="YprB ribonuclease H-like" evidence="1">
    <location>
        <begin position="97"/>
        <end position="266"/>
    </location>
</feature>
<proteinExistence type="predicted"/>
<dbReference type="Proteomes" id="UP000250918">
    <property type="component" value="Unassembled WGS sequence"/>
</dbReference>
<accession>A0A855WVX4</accession>
<evidence type="ECO:0000313" key="2">
    <source>
        <dbReference type="EMBL" id="PWB68858.1"/>
    </source>
</evidence>
<dbReference type="InterPro" id="IPR036397">
    <property type="entry name" value="RNaseH_sf"/>
</dbReference>
<dbReference type="SUPFAM" id="SSF48452">
    <property type="entry name" value="TPR-like"/>
    <property type="match status" value="1"/>
</dbReference>
<protein>
    <recommendedName>
        <fullName evidence="1">YprB ribonuclease H-like domain-containing protein</fullName>
    </recommendedName>
</protein>
<dbReference type="SUPFAM" id="SSF53098">
    <property type="entry name" value="Ribonuclease H-like"/>
    <property type="match status" value="1"/>
</dbReference>
<dbReference type="InterPro" id="IPR011990">
    <property type="entry name" value="TPR-like_helical_dom_sf"/>
</dbReference>
<name>A0A855WVX4_9BACT</name>
<feature type="non-terminal residue" evidence="2">
    <location>
        <position position="344"/>
    </location>
</feature>
<organism evidence="2 3">
    <name type="scientific">candidate division GN15 bacterium</name>
    <dbReference type="NCBI Taxonomy" id="2072418"/>
    <lineage>
        <taxon>Bacteria</taxon>
        <taxon>candidate division GN15</taxon>
    </lineage>
</organism>
<dbReference type="InterPro" id="IPR038720">
    <property type="entry name" value="YprB_RNase_H-like_dom"/>
</dbReference>
<dbReference type="PANTHER" id="PTHR38462">
    <property type="entry name" value="EXONUCLEASE-LIKE PROTEIN"/>
    <property type="match status" value="1"/>
</dbReference>
<dbReference type="GO" id="GO:0003676">
    <property type="term" value="F:nucleic acid binding"/>
    <property type="evidence" value="ECO:0007669"/>
    <property type="project" value="InterPro"/>
</dbReference>
<dbReference type="Pfam" id="PF13482">
    <property type="entry name" value="RNase_H_2"/>
    <property type="match status" value="1"/>
</dbReference>
<sequence>MTGSNLNDRLKRVGQHISSGQKASRSLPSRYGKLAEAVNGELVHTQSGTFVSVTTVFPATHFHGSVLLEDVIQSETYPLSAFTAKDDPGEVNPANLIFLDTETTGLGGAGTVPFLVGVGKITDDGFEITQYLIPDYTDETGMLETLLEEIDVQATLVTYNGGAFDIPLLRDRVIINRVARDFGSDGHHIDLLHPTRRLFKRRIKDCSLVNAEQQLLGFFRESDTPGYLIPSIYFDWLSTEDSQRLPGVMEHNRLDILSLHFLMAHIHRAFVTEGDSLRAGEDLYSLSRVYRRRSHHDKALKCCDRLKAVQPEMTEEMLFFHAQTLKKVGEWTQAVEMWQQLSSG</sequence>
<dbReference type="PANTHER" id="PTHR38462:SF1">
    <property type="entry name" value="YPRB RIBONUCLEASE H-LIKE DOMAIN-CONTAINING PROTEIN"/>
    <property type="match status" value="1"/>
</dbReference>